<feature type="transmembrane region" description="Helical" evidence="1">
    <location>
        <begin position="109"/>
        <end position="126"/>
    </location>
</feature>
<evidence type="ECO:0000313" key="2">
    <source>
        <dbReference type="EMBL" id="MDM9558437.1"/>
    </source>
</evidence>
<proteinExistence type="predicted"/>
<protein>
    <submittedName>
        <fullName evidence="2">FUSC family protein</fullName>
    </submittedName>
</protein>
<gene>
    <name evidence="2" type="ORF">QUC21_05310</name>
</gene>
<dbReference type="EMBL" id="JAUDJE010000003">
    <property type="protein sequence ID" value="MDM9558437.1"/>
    <property type="molecule type" value="Genomic_DNA"/>
</dbReference>
<keyword evidence="1" id="KW-0472">Membrane</keyword>
<evidence type="ECO:0000256" key="1">
    <source>
        <dbReference type="SAM" id="Phobius"/>
    </source>
</evidence>
<name>A0ABT7VZR7_9BORD</name>
<keyword evidence="1" id="KW-1133">Transmembrane helix</keyword>
<keyword evidence="3" id="KW-1185">Reference proteome</keyword>
<dbReference type="InterPro" id="IPR006726">
    <property type="entry name" value="PHBA_efflux_AaeB/fusaric-R"/>
</dbReference>
<feature type="transmembrane region" description="Helical" evidence="1">
    <location>
        <begin position="83"/>
        <end position="102"/>
    </location>
</feature>
<feature type="transmembrane region" description="Helical" evidence="1">
    <location>
        <begin position="42"/>
        <end position="71"/>
    </location>
</feature>
<keyword evidence="1" id="KW-0812">Transmembrane</keyword>
<evidence type="ECO:0000313" key="3">
    <source>
        <dbReference type="Proteomes" id="UP001175604"/>
    </source>
</evidence>
<feature type="transmembrane region" description="Helical" evidence="1">
    <location>
        <begin position="158"/>
        <end position="177"/>
    </location>
</feature>
<organism evidence="2 3">
    <name type="scientific">Bordetella petrii</name>
    <dbReference type="NCBI Taxonomy" id="94624"/>
    <lineage>
        <taxon>Bacteria</taxon>
        <taxon>Pseudomonadati</taxon>
        <taxon>Pseudomonadota</taxon>
        <taxon>Betaproteobacteria</taxon>
        <taxon>Burkholderiales</taxon>
        <taxon>Alcaligenaceae</taxon>
        <taxon>Bordetella</taxon>
    </lineage>
</organism>
<dbReference type="Pfam" id="PF04632">
    <property type="entry name" value="FUSC"/>
    <property type="match status" value="1"/>
</dbReference>
<sequence length="376" mass="40769">MKNSASSQRRRAPFAFFAHLLQRRPTDGPLGRDIIRLPVQTVAAVLLAYACMKWLDLPAIAWGAFSALFVVRASVEGTVGEGTARILGAFIGVAIGVSLVVLSQVAGLAAWWSIVIGVGLAAYISMRWPTLSYSLVTVTILTVTPDGDILAGAMQKTVAIVIGSASGILAAAAVLPLSARRGVRTSLAASIEAFGDLLVQWATALNDGNRRPRLHGRTAMEEARQRARDMSSQARTFPMDLLYRHGAAYRLHDGIDRLWRTVSLMERASDVPLTDNICRRLGPALDKVAAAAKQQVDGLAQAVRQDSRAAAPRRPGSPLRRLDQIIEDAMRDGGFDPTERESVEVIRWAWHEVARELDALADQLDDSAARPARARR</sequence>
<comment type="caution">
    <text evidence="2">The sequence shown here is derived from an EMBL/GenBank/DDBJ whole genome shotgun (WGS) entry which is preliminary data.</text>
</comment>
<reference evidence="2" key="1">
    <citation type="submission" date="2023-06" db="EMBL/GenBank/DDBJ databases">
        <title>full genome analysis of Phenantherene degrader P3.</title>
        <authorList>
            <person name="Akbar A."/>
            <person name="Rahmeh R."/>
            <person name="Kishk M."/>
        </authorList>
    </citation>
    <scope>NUCLEOTIDE SEQUENCE</scope>
    <source>
        <strain evidence="2">P3</strain>
    </source>
</reference>
<accession>A0ABT7VZR7</accession>
<dbReference type="RefSeq" id="WP_289784540.1">
    <property type="nucleotide sequence ID" value="NZ_JAUDJE010000003.1"/>
</dbReference>
<dbReference type="Proteomes" id="UP001175604">
    <property type="component" value="Unassembled WGS sequence"/>
</dbReference>